<proteinExistence type="predicted"/>
<sequence>MSSPIATMHLTQQPATIAVKAEAREAIEEAIERTLSAPEFSAQITVELKNLGKTVRDIRRGFRAVADDLVSFDDHEYKDKDGKVLRLRPLWLGYLETFDDILKRSRRNAIAASSMIRQYTQAILTDVDPSEFEDIRDELRGFLKASRFNKIDRKALAAQQTEGELTELAGSVRSFRAVVDNTIYKAQGRCISDINKATSHLESLEQNIQSINNEKTELGFRALDGLYLLGGTCALFTMFVCAPSAEKVFTDLIQKIGLEFGVPAAILAGYCGLQGWLLHQQGTEHETEMEECRIDLVHKEKRHNDLLGHTAALVQTKEKITALAKKVDTITLIWTVLKSDMQELQEQLAWVADPDMEITKRFLKKLRCLRQVYSRLADLLELYAKRKFELS</sequence>
<protein>
    <submittedName>
        <fullName evidence="2">Uncharacterized protein</fullName>
    </submittedName>
</protein>
<dbReference type="Proteomes" id="UP000230002">
    <property type="component" value="Unassembled WGS sequence"/>
</dbReference>
<evidence type="ECO:0000313" key="4">
    <source>
        <dbReference type="Proteomes" id="UP000230002"/>
    </source>
</evidence>
<evidence type="ECO:0000313" key="3">
    <source>
        <dbReference type="EMBL" id="PIL30209.1"/>
    </source>
</evidence>
<reference evidence="2 4" key="1">
    <citation type="journal article" date="2015" name="Sci. Rep.">
        <title>Chromosome-level genome map provides insights into diverse defense mechanisms in the medicinal fungus Ganoderma sinense.</title>
        <authorList>
            <person name="Zhu Y."/>
            <person name="Xu J."/>
            <person name="Sun C."/>
            <person name="Zhou S."/>
            <person name="Xu H."/>
            <person name="Nelson D.R."/>
            <person name="Qian J."/>
            <person name="Song J."/>
            <person name="Luo H."/>
            <person name="Xiang L."/>
            <person name="Li Y."/>
            <person name="Xu Z."/>
            <person name="Ji A."/>
            <person name="Wang L."/>
            <person name="Lu S."/>
            <person name="Hayward A."/>
            <person name="Sun W."/>
            <person name="Li X."/>
            <person name="Schwartz D.C."/>
            <person name="Wang Y."/>
            <person name="Chen S."/>
        </authorList>
    </citation>
    <scope>NUCLEOTIDE SEQUENCE [LARGE SCALE GENOMIC DNA]</scope>
    <source>
        <strain evidence="2 4">ZZ0214-1</strain>
    </source>
</reference>
<dbReference type="OrthoDB" id="2739860at2759"/>
<evidence type="ECO:0000256" key="1">
    <source>
        <dbReference type="SAM" id="Coils"/>
    </source>
</evidence>
<feature type="coiled-coil region" evidence="1">
    <location>
        <begin position="194"/>
        <end position="221"/>
    </location>
</feature>
<organism evidence="2 4">
    <name type="scientific">Ganoderma sinense ZZ0214-1</name>
    <dbReference type="NCBI Taxonomy" id="1077348"/>
    <lineage>
        <taxon>Eukaryota</taxon>
        <taxon>Fungi</taxon>
        <taxon>Dikarya</taxon>
        <taxon>Basidiomycota</taxon>
        <taxon>Agaricomycotina</taxon>
        <taxon>Agaricomycetes</taxon>
        <taxon>Polyporales</taxon>
        <taxon>Polyporaceae</taxon>
        <taxon>Ganoderma</taxon>
    </lineage>
</organism>
<keyword evidence="4" id="KW-1185">Reference proteome</keyword>
<evidence type="ECO:0000313" key="2">
    <source>
        <dbReference type="EMBL" id="PIL30070.1"/>
    </source>
</evidence>
<name>A0A2G8S8G6_9APHY</name>
<dbReference type="EMBL" id="AYKW01000016">
    <property type="protein sequence ID" value="PIL30209.1"/>
    <property type="molecule type" value="Genomic_DNA"/>
</dbReference>
<accession>A0A2G8S8G6</accession>
<dbReference type="AlphaFoldDB" id="A0A2G8S8G6"/>
<gene>
    <name evidence="2" type="ORF">GSI_07647</name>
    <name evidence="3" type="ORF">GSI_07787</name>
</gene>
<comment type="caution">
    <text evidence="2">The sequence shown here is derived from an EMBL/GenBank/DDBJ whole genome shotgun (WGS) entry which is preliminary data.</text>
</comment>
<dbReference type="EMBL" id="AYKW01000016">
    <property type="protein sequence ID" value="PIL30070.1"/>
    <property type="molecule type" value="Genomic_DNA"/>
</dbReference>
<keyword evidence="1" id="KW-0175">Coiled coil</keyword>
<dbReference type="Gene3D" id="1.20.1170.10">
    <property type="match status" value="1"/>
</dbReference>